<dbReference type="EMBL" id="CP022011">
    <property type="protein sequence ID" value="QDJ14915.1"/>
    <property type="molecule type" value="Genomic_DNA"/>
</dbReference>
<dbReference type="CDD" id="cd00761">
    <property type="entry name" value="Glyco_tranf_GTA_type"/>
    <property type="match status" value="1"/>
</dbReference>
<dbReference type="PANTHER" id="PTHR22916:SF3">
    <property type="entry name" value="UDP-GLCNAC:BETAGAL BETA-1,3-N-ACETYLGLUCOSAMINYLTRANSFERASE-LIKE PROTEIN 1"/>
    <property type="match status" value="1"/>
</dbReference>
<evidence type="ECO:0000313" key="2">
    <source>
        <dbReference type="EMBL" id="QDJ14915.1"/>
    </source>
</evidence>
<dbReference type="RefSeq" id="WP_261920563.1">
    <property type="nucleotide sequence ID" value="NZ_CP022011.1"/>
</dbReference>
<protein>
    <submittedName>
        <fullName evidence="2">Glycosyl transferase family A</fullName>
    </submittedName>
</protein>
<dbReference type="Gene3D" id="3.90.550.10">
    <property type="entry name" value="Spore Coat Polysaccharide Biosynthesis Protein SpsA, Chain A"/>
    <property type="match status" value="2"/>
</dbReference>
<reference evidence="2" key="1">
    <citation type="submission" date="2017-06" db="EMBL/GenBank/DDBJ databases">
        <title>Genome sequencing of pathogenic and non-pathogenic strains within Bisgaard taxon 40.</title>
        <authorList>
            <person name="Ladner J.T."/>
            <person name="Lovett S.P."/>
            <person name="Koroleva G."/>
            <person name="Lorch J.M."/>
        </authorList>
    </citation>
    <scope>NUCLEOTIDE SEQUENCE</scope>
    <source>
        <strain evidence="2">27576-1-I1</strain>
    </source>
</reference>
<dbReference type="InterPro" id="IPR029044">
    <property type="entry name" value="Nucleotide-diphossugar_trans"/>
</dbReference>
<keyword evidence="2" id="KW-0808">Transferase</keyword>
<dbReference type="PANTHER" id="PTHR22916">
    <property type="entry name" value="GLYCOSYLTRANSFERASE"/>
    <property type="match status" value="1"/>
</dbReference>
<sequence>MDLFRKANKFFLSKEYNKALELYILIGRLYGINELVEYQISKCREKINGENIVNNSEINSLLIPELYSLVEKTPIDSYQDKLNDSFSYPLVTVIITAHNTQEFIESSINSVLLQSYKNIEIIVIDDYSNDNTYEIATRISSSNSKVKVFRLNSNLGTYYAKNLGIKKAKGEIIFFQDSDDVCHFERIERCVNSLLKNPNCVAVRSGYSRIDLNTHTVITVNDSIYRIGLITLGVYRKVFDDIGFFNCTTKASDDEFFNRIIAYYGREKVSIVDLPLYYNTMRENSLFSDMVKWKDKSSIIQTVSNSRCNYVKEFTVLHKEIDKSKYKEVFYYPRCKDAINVDDDMSKLPNPKLPIYISICSIPSRIKSLEKVIQALNHQCDFFHIYLDGYENIPKFIEKLHHKAKVVICNDKNTSLRDNGKFLLLEELIKENKDGYYFTCDDDIEYPVDYVNTLLERLYKYQEKVVVGSHGVILSNRIKKYFSDDRIVYHFRKSLEKDIPVNILGTGTVAFRVGIFSRFCLSEFKFPGMVDIYFAIECKKNNILQVCIERHNNWLKEYSGISETLYKEFVINDSKQTKLIKDNYPWGYTPILPLLSEVNEFKSLIPKLFFYNR</sequence>
<dbReference type="AlphaFoldDB" id="A0A8D4IXW8"/>
<feature type="domain" description="Glycosyltransferase 2-like" evidence="1">
    <location>
        <begin position="92"/>
        <end position="217"/>
    </location>
</feature>
<dbReference type="Proteomes" id="UP000955338">
    <property type="component" value="Chromosome"/>
</dbReference>
<gene>
    <name evidence="2" type="ORF">CEP48_05490</name>
</gene>
<dbReference type="InterPro" id="IPR001173">
    <property type="entry name" value="Glyco_trans_2-like"/>
</dbReference>
<evidence type="ECO:0000259" key="1">
    <source>
        <dbReference type="Pfam" id="PF00535"/>
    </source>
</evidence>
<name>A0A8D4IXW8_9PAST</name>
<dbReference type="SUPFAM" id="SSF53448">
    <property type="entry name" value="Nucleotide-diphospho-sugar transferases"/>
    <property type="match status" value="2"/>
</dbReference>
<dbReference type="Pfam" id="PF00535">
    <property type="entry name" value="Glycos_transf_2"/>
    <property type="match status" value="1"/>
</dbReference>
<keyword evidence="3" id="KW-1185">Reference proteome</keyword>
<proteinExistence type="predicted"/>
<accession>A0A8D4IXW8</accession>
<organism evidence="2 3">
    <name type="scientific">Mergibacter septicus</name>
    <dbReference type="NCBI Taxonomy" id="221402"/>
    <lineage>
        <taxon>Bacteria</taxon>
        <taxon>Pseudomonadati</taxon>
        <taxon>Pseudomonadota</taxon>
        <taxon>Gammaproteobacteria</taxon>
        <taxon>Pasteurellales</taxon>
        <taxon>Pasteurellaceae</taxon>
        <taxon>Mergibacter</taxon>
    </lineage>
</organism>
<dbReference type="GO" id="GO:0016758">
    <property type="term" value="F:hexosyltransferase activity"/>
    <property type="evidence" value="ECO:0007669"/>
    <property type="project" value="UniProtKB-ARBA"/>
</dbReference>
<evidence type="ECO:0000313" key="3">
    <source>
        <dbReference type="Proteomes" id="UP000955338"/>
    </source>
</evidence>